<name>A0A8J7W2P2_9FIRM</name>
<dbReference type="Gene3D" id="3.40.50.300">
    <property type="entry name" value="P-loop containing nucleotide triphosphate hydrolases"/>
    <property type="match status" value="1"/>
</dbReference>
<gene>
    <name evidence="2" type="ORF">KCX82_18030</name>
</gene>
<dbReference type="Pfam" id="PF09848">
    <property type="entry name" value="SLFN-g3_helicase"/>
    <property type="match status" value="1"/>
</dbReference>
<reference evidence="2" key="1">
    <citation type="submission" date="2021-04" db="EMBL/GenBank/DDBJ databases">
        <title>Sinoanaerobacter chloroacetimidivorans sp. nov., an obligate anaerobic bacterium isolated from anaerobic sludge.</title>
        <authorList>
            <person name="Bao Y."/>
        </authorList>
    </citation>
    <scope>NUCLEOTIDE SEQUENCE</scope>
    <source>
        <strain evidence="2">BAD-6</strain>
    </source>
</reference>
<evidence type="ECO:0000259" key="1">
    <source>
        <dbReference type="SMART" id="SM00382"/>
    </source>
</evidence>
<dbReference type="RefSeq" id="WP_227019914.1">
    <property type="nucleotide sequence ID" value="NZ_JAGSND010000016.1"/>
</dbReference>
<dbReference type="Proteomes" id="UP000675664">
    <property type="component" value="Unassembled WGS sequence"/>
</dbReference>
<comment type="caution">
    <text evidence="2">The sequence shown here is derived from an EMBL/GenBank/DDBJ whole genome shotgun (WGS) entry which is preliminary data.</text>
</comment>
<dbReference type="SMART" id="SM00382">
    <property type="entry name" value="AAA"/>
    <property type="match status" value="1"/>
</dbReference>
<evidence type="ECO:0000313" key="2">
    <source>
        <dbReference type="EMBL" id="MBR0599787.1"/>
    </source>
</evidence>
<dbReference type="AlphaFoldDB" id="A0A8J7W2P2"/>
<protein>
    <submittedName>
        <fullName evidence="2">DUF2075 domain-containing protein</fullName>
    </submittedName>
</protein>
<organism evidence="2 3">
    <name type="scientific">Sinanaerobacter chloroacetimidivorans</name>
    <dbReference type="NCBI Taxonomy" id="2818044"/>
    <lineage>
        <taxon>Bacteria</taxon>
        <taxon>Bacillati</taxon>
        <taxon>Bacillota</taxon>
        <taxon>Clostridia</taxon>
        <taxon>Peptostreptococcales</taxon>
        <taxon>Anaerovoracaceae</taxon>
        <taxon>Sinanaerobacter</taxon>
    </lineage>
</organism>
<reference evidence="2" key="2">
    <citation type="submission" date="2021-04" db="EMBL/GenBank/DDBJ databases">
        <authorList>
            <person name="Liu J."/>
        </authorList>
    </citation>
    <scope>NUCLEOTIDE SEQUENCE</scope>
    <source>
        <strain evidence="2">BAD-6</strain>
    </source>
</reference>
<keyword evidence="3" id="KW-1185">Reference proteome</keyword>
<evidence type="ECO:0000313" key="3">
    <source>
        <dbReference type="Proteomes" id="UP000675664"/>
    </source>
</evidence>
<dbReference type="SUPFAM" id="SSF52540">
    <property type="entry name" value="P-loop containing nucleoside triphosphate hydrolases"/>
    <property type="match status" value="1"/>
</dbReference>
<dbReference type="EMBL" id="JAGSND010000016">
    <property type="protein sequence ID" value="MBR0599787.1"/>
    <property type="molecule type" value="Genomic_DNA"/>
</dbReference>
<dbReference type="InterPro" id="IPR018647">
    <property type="entry name" value="SLFN_3-like_DNA/RNA_helicase"/>
</dbReference>
<dbReference type="InterPro" id="IPR027417">
    <property type="entry name" value="P-loop_NTPase"/>
</dbReference>
<feature type="domain" description="AAA+ ATPase" evidence="1">
    <location>
        <begin position="260"/>
        <end position="397"/>
    </location>
</feature>
<dbReference type="InterPro" id="IPR003593">
    <property type="entry name" value="AAA+_ATPase"/>
</dbReference>
<proteinExistence type="predicted"/>
<accession>A0A8J7W2P2</accession>
<sequence length="650" mass="74326">MLVYAEEKKDFMLHVRDNRISEMVADCMKRKLGRRVGLPEQRSWQASLQHMRNILDDTAIPDNSGIAIEYNVPQTGKRVDFIISGYDDNQTGNIIIVELKQWDEAKLTKMDAVVRVARFGNVLHPSYQAWSYKTVMEDYNTTIQQEQIGLYPCAYLHNYKEDKNEPIIKNAFYEDYLREAPVFLMDDNEKLRSFIKRFIKHGDKKEVLYKIEAGKIRPSKNLANCLTSMMEGKRELVLVDDQKTIYEMALDLADTVTGKKKRVLIVRGGPGTGKTVVAINLIVELTKREKLVQYVTSNAAPRAVYESRLSSTMHKTRISNLFKGATVYQDLDKNTMDVLIVDEAHRLSARNLLNTYKGNQVKDLINAAKLTVFFLDESQKVLIEDIGSEEEIVKQAKVFDAEVITVDLPSQFRCNGSDGYLAWLDNTLGIRETANVTLEGIDYDFQIVDSPAELHLLIREKNVLESSESGSRVVAGYCWPWASKKNPSVTDINIGDYHARWNKFSDGSLWAITEGSIDEIGCIHTCQGLEFDYVGVIIGEDLIVKNGIITTQPEARDKVDANKTLRGYKTMIKDKDLSVVEKAKLMADEVIRNTYKVLLTRGQKGCYVYCCNKELAEYLKRRIRDSYYNYNEERLEYLMVAEDTDMEYGE</sequence>